<feature type="binding site" evidence="15">
    <location>
        <begin position="264"/>
        <end position="266"/>
    </location>
    <ligand>
        <name>Mo-bis(molybdopterin guanine dinucleotide)</name>
        <dbReference type="ChEBI" id="CHEBI:60539"/>
    </ligand>
</feature>
<dbReference type="Pfam" id="PF00384">
    <property type="entry name" value="Molybdopterin"/>
    <property type="match status" value="1"/>
</dbReference>
<feature type="binding site" evidence="15">
    <location>
        <position position="378"/>
    </location>
    <ligand>
        <name>Mo-bis(molybdopterin guanine dinucleotide)</name>
        <dbReference type="ChEBI" id="CHEBI:60539"/>
    </ligand>
</feature>
<comment type="subcellular location">
    <subcellularLocation>
        <location evidence="15">Periplasm</location>
    </subcellularLocation>
</comment>
<feature type="binding site" evidence="15">
    <location>
        <position position="48"/>
    </location>
    <ligand>
        <name>[4Fe-4S] cluster</name>
        <dbReference type="ChEBI" id="CHEBI:49883"/>
    </ligand>
</feature>
<accession>A0A2T3IJ47</accession>
<dbReference type="PANTHER" id="PTHR43105">
    <property type="entry name" value="RESPIRATORY NITRATE REDUCTASE"/>
    <property type="match status" value="1"/>
</dbReference>
<keyword evidence="4 15" id="KW-0500">Molybdenum</keyword>
<dbReference type="GO" id="GO:0009055">
    <property type="term" value="F:electron transfer activity"/>
    <property type="evidence" value="ECO:0007669"/>
    <property type="project" value="UniProtKB-UniRule"/>
</dbReference>
<dbReference type="HAMAP" id="MF_01630">
    <property type="entry name" value="Nitrate_reduct_NapA"/>
    <property type="match status" value="1"/>
</dbReference>
<dbReference type="GO" id="GO:0030151">
    <property type="term" value="F:molybdenum ion binding"/>
    <property type="evidence" value="ECO:0007669"/>
    <property type="project" value="InterPro"/>
</dbReference>
<comment type="similarity">
    <text evidence="1 15">Belongs to the prokaryotic molybdopterin-containing oxidoreductase family. NasA/NapA/NarB subfamily.</text>
</comment>
<comment type="PTM">
    <text evidence="15">Predicted to be exported by the Tat system. The position of the signal peptide cleavage has not been experimentally proven.</text>
</comment>
<dbReference type="GO" id="GO:0042128">
    <property type="term" value="P:nitrate assimilation"/>
    <property type="evidence" value="ECO:0007669"/>
    <property type="project" value="UniProtKB-UniRule"/>
</dbReference>
<proteinExistence type="inferred from homology"/>
<evidence type="ECO:0000256" key="6">
    <source>
        <dbReference type="ARBA" id="ARBA00022729"/>
    </source>
</evidence>
<dbReference type="GO" id="GO:0016020">
    <property type="term" value="C:membrane"/>
    <property type="evidence" value="ECO:0007669"/>
    <property type="project" value="TreeGrafter"/>
</dbReference>
<feature type="binding site" evidence="15">
    <location>
        <position position="51"/>
    </location>
    <ligand>
        <name>[4Fe-4S] cluster</name>
        <dbReference type="ChEBI" id="CHEBI:49883"/>
    </ligand>
</feature>
<evidence type="ECO:0000256" key="14">
    <source>
        <dbReference type="ARBA" id="ARBA00055000"/>
    </source>
</evidence>
<feature type="binding site" evidence="15">
    <location>
        <position position="802"/>
    </location>
    <ligand>
        <name>Mo-bis(molybdopterin guanine dinucleotide)</name>
        <dbReference type="ChEBI" id="CHEBI:60539"/>
    </ligand>
</feature>
<dbReference type="OrthoDB" id="9810782at2"/>
<dbReference type="InterPro" id="IPR050123">
    <property type="entry name" value="Prok_molybdopt-oxidoreductase"/>
</dbReference>
<comment type="subunit">
    <text evidence="15">Component of the periplasmic nitrate reductase NapAB complex composed of NapA and NapB.</text>
</comment>
<feature type="binding site" evidence="15">
    <location>
        <position position="484"/>
    </location>
    <ligand>
        <name>Mo-bis(molybdopterin guanine dinucleotide)</name>
        <dbReference type="ChEBI" id="CHEBI:60539"/>
    </ligand>
</feature>
<dbReference type="GO" id="GO:0009325">
    <property type="term" value="C:nitrate reductase complex"/>
    <property type="evidence" value="ECO:0007669"/>
    <property type="project" value="TreeGrafter"/>
</dbReference>
<keyword evidence="3 15" id="KW-0004">4Fe-4S</keyword>
<dbReference type="AlphaFoldDB" id="A0A2T3IJ47"/>
<dbReference type="InterPro" id="IPR009010">
    <property type="entry name" value="Asp_de-COase-like_dom_sf"/>
</dbReference>
<dbReference type="Pfam" id="PF04879">
    <property type="entry name" value="Molybdop_Fe4S4"/>
    <property type="match status" value="1"/>
</dbReference>
<feature type="binding site" evidence="15">
    <location>
        <begin position="718"/>
        <end position="727"/>
    </location>
    <ligand>
        <name>Mo-bis(molybdopterin guanine dinucleotide)</name>
        <dbReference type="ChEBI" id="CHEBI:60539"/>
    </ligand>
</feature>
<dbReference type="GO" id="GO:0005506">
    <property type="term" value="F:iron ion binding"/>
    <property type="evidence" value="ECO:0007669"/>
    <property type="project" value="UniProtKB-UniRule"/>
</dbReference>
<evidence type="ECO:0000256" key="1">
    <source>
        <dbReference type="ARBA" id="ARBA00008747"/>
    </source>
</evidence>
<dbReference type="GO" id="GO:0006777">
    <property type="term" value="P:Mo-molybdopterin cofactor biosynthetic process"/>
    <property type="evidence" value="ECO:0007669"/>
    <property type="project" value="UniProtKB-UniRule"/>
</dbReference>
<feature type="binding site" evidence="15">
    <location>
        <position position="794"/>
    </location>
    <ligand>
        <name>substrate</name>
    </ligand>
</feature>
<dbReference type="InterPro" id="IPR006657">
    <property type="entry name" value="MoPterin_dinucl-bd_dom"/>
</dbReference>
<dbReference type="Gene3D" id="2.40.40.20">
    <property type="match status" value="1"/>
</dbReference>
<reference evidence="18 19" key="1">
    <citation type="submission" date="2018-03" db="EMBL/GenBank/DDBJ databases">
        <title>Whole genome sequencing of Histamine producing bacteria.</title>
        <authorList>
            <person name="Butler K."/>
        </authorList>
    </citation>
    <scope>NUCLEOTIDE SEQUENCE [LARGE SCALE GENOMIC DNA]</scope>
    <source>
        <strain evidence="18 19">BS2</strain>
    </source>
</reference>
<dbReference type="FunFam" id="2.40.40.20:FF:000005">
    <property type="entry name" value="Periplasmic nitrate reductase"/>
    <property type="match status" value="1"/>
</dbReference>
<dbReference type="Gene3D" id="3.40.50.740">
    <property type="match status" value="1"/>
</dbReference>
<keyword evidence="8 15" id="KW-0249">Electron transport</keyword>
<name>A0A2T3IJ47_9GAMM</name>
<dbReference type="NCBIfam" id="TIGR01706">
    <property type="entry name" value="NAPA"/>
    <property type="match status" value="1"/>
</dbReference>
<sequence length="828" mass="93321">MKMTRRAFVKANAAASAAAVAGISLPASATNLIVSSDETKIKWDKAPCRFCGTGCSVLVGTKNGRVVATQGDPQAPVNKGLNCIKGYFLSKIMYGKDRLQTPLLRMKNGQYHKDGEFTPISWDQAFDVMAEKWKAALKKQGPSGVGMFGSGQWTVMEGYAASKMMKAGFRSNNIDPNARHCMASAVVGFIRTFGIDEPMGCYDDLEHADVFVLWGSNMAEMHPVLWTRLTDRRLSHPHVKVNVLSTYEHRSFELADNGMIFHPQTDLAIANYIANYIIENDAVNWDFVNKHTHFKRAQTDIGYGLRDDNPLQKQAANPNSGELFPMTFEEYKASVADYTLEKASQMSGVEPEKLEQLAKYYADPKLKVMSLWTMGMNQHTRGVWMQSLVYNLHLLTGKISTPGNSPFSLTGQPSACGTAREVGTFAHRLPADLLVANPKHRAIAEKIWKLPEGTIPPKPGYHAVQQDRMLNDGKLNAYWVMCNNNMQAGPNINEERLPGYRNPDNFIVCSDPYPTVTAQASDLILPTAMWVEKEGAYGNAERRTQAWYQQVKAPGEAKSDLWQIMEFSKRFKVEEIWDEALLNKMPQYRGKTMYDILFRNAQVDKYPLTEAQPLNDDAQAQGYYVQKGLFEEYASFGRGHGHDLAPYDTYHKVRGLRWPVVDGKETQWRFKEGSDPYAKKGSGWDFYGKPDGKALIISAPYEAPPEVPDQDYDMWLCTGRVLEHWHTGTMTRRVPELYKAVPDAWCYINPQDAKARNLRRGDEVLLASRRGEVRCRVETRGRNRPPVGLVFVPFFDANILVNKLILDATDPLSKQTDFKKCPIKITKI</sequence>
<dbReference type="InterPro" id="IPR010051">
    <property type="entry name" value="Periplasm_NO3_reductase_lsu"/>
</dbReference>
<dbReference type="GO" id="GO:0045333">
    <property type="term" value="P:cellular respiration"/>
    <property type="evidence" value="ECO:0007669"/>
    <property type="project" value="UniProtKB-ARBA"/>
</dbReference>
<feature type="binding site" evidence="15">
    <location>
        <position position="85"/>
    </location>
    <ligand>
        <name>Mo-bis(molybdopterin guanine dinucleotide)</name>
        <dbReference type="ChEBI" id="CHEBI:60539"/>
    </ligand>
</feature>
<evidence type="ECO:0000256" key="15">
    <source>
        <dbReference type="HAMAP-Rule" id="MF_01630"/>
    </source>
</evidence>
<keyword evidence="7 15" id="KW-0574">Periplasm</keyword>
<keyword evidence="9 15" id="KW-0560">Oxidoreductase</keyword>
<comment type="function">
    <text evidence="14 15">Catalytic subunit of the periplasmic nitrate reductase complex NapAB. Receives electrons from NapB and catalyzes the reduction of nitrate to nitrite.</text>
</comment>
<dbReference type="GO" id="GO:0042597">
    <property type="term" value="C:periplasmic space"/>
    <property type="evidence" value="ECO:0007669"/>
    <property type="project" value="UniProtKB-SubCell"/>
</dbReference>
<evidence type="ECO:0000256" key="4">
    <source>
        <dbReference type="ARBA" id="ARBA00022505"/>
    </source>
</evidence>
<evidence type="ECO:0000256" key="3">
    <source>
        <dbReference type="ARBA" id="ARBA00022485"/>
    </source>
</evidence>
<feature type="binding site" evidence="15">
    <location>
        <position position="177"/>
    </location>
    <ligand>
        <name>Mo-bis(molybdopterin guanine dinucleotide)</name>
        <dbReference type="ChEBI" id="CHEBI:60539"/>
    </ligand>
</feature>
<evidence type="ECO:0000259" key="17">
    <source>
        <dbReference type="PROSITE" id="PS51669"/>
    </source>
</evidence>
<dbReference type="PROSITE" id="PS00551">
    <property type="entry name" value="MOLYBDOPTERIN_PROK_1"/>
    <property type="match status" value="1"/>
</dbReference>
<comment type="cofactor">
    <cofactor evidence="15">
        <name>Mo-bis(molybdopterin guanine dinucleotide)</name>
        <dbReference type="ChEBI" id="CHEBI:60539"/>
    </cofactor>
    <text evidence="15">Binds 1 molybdenum-bis(molybdopterin guanine dinucleotide) (Mo-bis-MGD) cofactor per subunit.</text>
</comment>
<dbReference type="InterPro" id="IPR006656">
    <property type="entry name" value="Mopterin_OxRdtase"/>
</dbReference>
<dbReference type="RefSeq" id="WP_107204558.1">
    <property type="nucleotide sequence ID" value="NZ_PYMK01000012.1"/>
</dbReference>
<feature type="signal peptide" evidence="16">
    <location>
        <begin position="1"/>
        <end position="29"/>
    </location>
</feature>
<evidence type="ECO:0000256" key="10">
    <source>
        <dbReference type="ARBA" id="ARBA00023004"/>
    </source>
</evidence>
<dbReference type="SMART" id="SM00926">
    <property type="entry name" value="Molybdop_Fe4S4"/>
    <property type="match status" value="1"/>
</dbReference>
<feature type="binding site" evidence="15">
    <location>
        <position position="819"/>
    </location>
    <ligand>
        <name>Mo-bis(molybdopterin guanine dinucleotide)</name>
        <dbReference type="ChEBI" id="CHEBI:60539"/>
    </ligand>
</feature>
<dbReference type="PANTHER" id="PTHR43105:SF11">
    <property type="entry name" value="PERIPLASMIC NITRATE REDUCTASE"/>
    <property type="match status" value="1"/>
</dbReference>
<evidence type="ECO:0000256" key="7">
    <source>
        <dbReference type="ARBA" id="ARBA00022764"/>
    </source>
</evidence>
<evidence type="ECO:0000313" key="19">
    <source>
        <dbReference type="Proteomes" id="UP000240254"/>
    </source>
</evidence>
<evidence type="ECO:0000256" key="8">
    <source>
        <dbReference type="ARBA" id="ARBA00022982"/>
    </source>
</evidence>
<feature type="binding site" evidence="15">
    <location>
        <position position="55"/>
    </location>
    <ligand>
        <name>[4Fe-4S] cluster</name>
        <dbReference type="ChEBI" id="CHEBI:49883"/>
    </ligand>
</feature>
<evidence type="ECO:0000256" key="9">
    <source>
        <dbReference type="ARBA" id="ARBA00023002"/>
    </source>
</evidence>
<protein>
    <recommendedName>
        <fullName evidence="15">Periplasmic nitrate reductase</fullName>
        <ecNumber evidence="15">1.9.6.1</ecNumber>
    </recommendedName>
</protein>
<keyword evidence="10 15" id="KW-0408">Iron</keyword>
<keyword evidence="11 15" id="KW-0411">Iron-sulfur</keyword>
<dbReference type="GO" id="GO:0043546">
    <property type="term" value="F:molybdopterin cofactor binding"/>
    <property type="evidence" value="ECO:0007669"/>
    <property type="project" value="InterPro"/>
</dbReference>
<keyword evidence="5 15" id="KW-0479">Metal-binding</keyword>
<feature type="binding site" evidence="15">
    <location>
        <position position="560"/>
    </location>
    <ligand>
        <name>Mo-bis(molybdopterin guanine dinucleotide)</name>
        <dbReference type="ChEBI" id="CHEBI:60539"/>
    </ligand>
</feature>
<feature type="binding site" evidence="15">
    <location>
        <begin position="245"/>
        <end position="249"/>
    </location>
    <ligand>
        <name>Mo-bis(molybdopterin guanine dinucleotide)</name>
        <dbReference type="ChEBI" id="CHEBI:60539"/>
    </ligand>
</feature>
<keyword evidence="2 15" id="KW-0813">Transport</keyword>
<feature type="binding site" evidence="15">
    <location>
        <position position="533"/>
    </location>
    <ligand>
        <name>Mo-bis(molybdopterin guanine dinucleotide)</name>
        <dbReference type="ChEBI" id="CHEBI:60539"/>
    </ligand>
</feature>
<evidence type="ECO:0000256" key="5">
    <source>
        <dbReference type="ARBA" id="ARBA00022723"/>
    </source>
</evidence>
<comment type="cofactor">
    <cofactor evidence="15">
        <name>[4Fe-4S] cluster</name>
        <dbReference type="ChEBI" id="CHEBI:49883"/>
    </cofactor>
    <text evidence="15">Binds 1 [4Fe-4S] cluster.</text>
</comment>
<evidence type="ECO:0000256" key="13">
    <source>
        <dbReference type="ARBA" id="ARBA00052176"/>
    </source>
</evidence>
<dbReference type="Proteomes" id="UP000240254">
    <property type="component" value="Unassembled WGS sequence"/>
</dbReference>
<gene>
    <name evidence="15" type="primary">napA</name>
    <name evidence="18" type="ORF">CTM88_11915</name>
</gene>
<keyword evidence="12 15" id="KW-0534">Nitrate assimilation</keyword>
<dbReference type="EC" id="1.9.6.1" evidence="15"/>
<dbReference type="Gene3D" id="3.30.200.210">
    <property type="match status" value="1"/>
</dbReference>
<feature type="binding site" evidence="15">
    <location>
        <begin position="214"/>
        <end position="221"/>
    </location>
    <ligand>
        <name>Mo-bis(molybdopterin guanine dinucleotide)</name>
        <dbReference type="ChEBI" id="CHEBI:60539"/>
    </ligand>
</feature>
<dbReference type="EMBL" id="PYMK01000012">
    <property type="protein sequence ID" value="PSU28379.1"/>
    <property type="molecule type" value="Genomic_DNA"/>
</dbReference>
<keyword evidence="6 15" id="KW-0732">Signal</keyword>
<dbReference type="SUPFAM" id="SSF50692">
    <property type="entry name" value="ADC-like"/>
    <property type="match status" value="1"/>
</dbReference>
<evidence type="ECO:0000256" key="2">
    <source>
        <dbReference type="ARBA" id="ARBA00022448"/>
    </source>
</evidence>
<dbReference type="SUPFAM" id="SSF53706">
    <property type="entry name" value="Formate dehydrogenase/DMSO reductase, domains 1-3"/>
    <property type="match status" value="1"/>
</dbReference>
<feature type="domain" description="4Fe-4S Mo/W bis-MGD-type" evidence="17">
    <location>
        <begin position="41"/>
        <end position="97"/>
    </location>
</feature>
<dbReference type="GO" id="GO:0050140">
    <property type="term" value="F:nitrate reductase (cytochrome) activity"/>
    <property type="evidence" value="ECO:0007669"/>
    <property type="project" value="UniProtKB-EC"/>
</dbReference>
<dbReference type="InterPro" id="IPR006311">
    <property type="entry name" value="TAT_signal"/>
</dbReference>
<dbReference type="InterPro" id="IPR041957">
    <property type="entry name" value="CT_Nitrate-R-NapA-like"/>
</dbReference>
<dbReference type="Pfam" id="PF01568">
    <property type="entry name" value="Molydop_binding"/>
    <property type="match status" value="1"/>
</dbReference>
<evidence type="ECO:0000313" key="18">
    <source>
        <dbReference type="EMBL" id="PSU28379.1"/>
    </source>
</evidence>
<dbReference type="GO" id="GO:0051539">
    <property type="term" value="F:4 iron, 4 sulfur cluster binding"/>
    <property type="evidence" value="ECO:0007669"/>
    <property type="project" value="UniProtKB-KW"/>
</dbReference>
<dbReference type="PROSITE" id="PS51669">
    <property type="entry name" value="4FE4S_MOW_BIS_MGD"/>
    <property type="match status" value="1"/>
</dbReference>
<organism evidence="18 19">
    <name type="scientific">Photobacterium aquimaris</name>
    <dbReference type="NCBI Taxonomy" id="512643"/>
    <lineage>
        <taxon>Bacteria</taxon>
        <taxon>Pseudomonadati</taxon>
        <taxon>Pseudomonadota</taxon>
        <taxon>Gammaproteobacteria</taxon>
        <taxon>Vibrionales</taxon>
        <taxon>Vibrionaceae</taxon>
        <taxon>Photobacterium</taxon>
    </lineage>
</organism>
<feature type="binding site" evidence="15">
    <location>
        <position position="374"/>
    </location>
    <ligand>
        <name>Mo-bis(molybdopterin guanine dinucleotide)</name>
        <dbReference type="ChEBI" id="CHEBI:60539"/>
    </ligand>
</feature>
<dbReference type="InterPro" id="IPR006963">
    <property type="entry name" value="Mopterin_OxRdtase_4Fe-4S_dom"/>
</dbReference>
<evidence type="ECO:0000256" key="12">
    <source>
        <dbReference type="ARBA" id="ARBA00023063"/>
    </source>
</evidence>
<feature type="binding site" evidence="15">
    <location>
        <position position="152"/>
    </location>
    <ligand>
        <name>Mo-bis(molybdopterin guanine dinucleotide)</name>
        <dbReference type="ChEBI" id="CHEBI:60539"/>
    </ligand>
</feature>
<feature type="binding site" evidence="15">
    <location>
        <position position="83"/>
    </location>
    <ligand>
        <name>[4Fe-4S] cluster</name>
        <dbReference type="ChEBI" id="CHEBI:49883"/>
    </ligand>
</feature>
<feature type="chain" id="PRO_5015463500" description="Periplasmic nitrate reductase" evidence="16">
    <location>
        <begin position="30"/>
        <end position="828"/>
    </location>
</feature>
<dbReference type="PROSITE" id="PS51318">
    <property type="entry name" value="TAT"/>
    <property type="match status" value="1"/>
</dbReference>
<feature type="binding site" evidence="15">
    <location>
        <position position="181"/>
    </location>
    <ligand>
        <name>Mo-bis(molybdopterin guanine dinucleotide)</name>
        <dbReference type="ChEBI" id="CHEBI:60539"/>
    </ligand>
</feature>
<dbReference type="Gene3D" id="3.40.228.10">
    <property type="entry name" value="Dimethylsulfoxide Reductase, domain 2"/>
    <property type="match status" value="1"/>
</dbReference>
<feature type="binding site" evidence="15">
    <location>
        <begin position="510"/>
        <end position="511"/>
    </location>
    <ligand>
        <name>Mo-bis(molybdopterin guanine dinucleotide)</name>
        <dbReference type="ChEBI" id="CHEBI:60539"/>
    </ligand>
</feature>
<comment type="catalytic activity">
    <reaction evidence="13 15">
        <text>2 Fe(II)-[cytochrome] + nitrate + 2 H(+) = 2 Fe(III)-[cytochrome] + nitrite + H2O</text>
        <dbReference type="Rhea" id="RHEA:12909"/>
        <dbReference type="Rhea" id="RHEA-COMP:11777"/>
        <dbReference type="Rhea" id="RHEA-COMP:11778"/>
        <dbReference type="ChEBI" id="CHEBI:15377"/>
        <dbReference type="ChEBI" id="CHEBI:15378"/>
        <dbReference type="ChEBI" id="CHEBI:16301"/>
        <dbReference type="ChEBI" id="CHEBI:17632"/>
        <dbReference type="ChEBI" id="CHEBI:29033"/>
        <dbReference type="ChEBI" id="CHEBI:29034"/>
        <dbReference type="EC" id="1.9.6.1"/>
    </reaction>
</comment>
<comment type="caution">
    <text evidence="18">The sequence shown here is derived from an EMBL/GenBank/DDBJ whole genome shotgun (WGS) entry which is preliminary data.</text>
</comment>
<dbReference type="InterPro" id="IPR027467">
    <property type="entry name" value="MopterinOxRdtase_cofactor_BS"/>
</dbReference>
<evidence type="ECO:0000256" key="16">
    <source>
        <dbReference type="SAM" id="SignalP"/>
    </source>
</evidence>
<dbReference type="CDD" id="cd02791">
    <property type="entry name" value="MopB_CT_Nitrate-R-NapA-like"/>
    <property type="match status" value="1"/>
</dbReference>
<dbReference type="CDD" id="cd02754">
    <property type="entry name" value="MopB_Nitrate-R-NapA-like"/>
    <property type="match status" value="1"/>
</dbReference>
<dbReference type="NCBIfam" id="NF010055">
    <property type="entry name" value="PRK13532.1"/>
    <property type="match status" value="1"/>
</dbReference>
<evidence type="ECO:0000256" key="11">
    <source>
        <dbReference type="ARBA" id="ARBA00023014"/>
    </source>
</evidence>